<gene>
    <name evidence="1" type="ORF">KW868_14155</name>
</gene>
<evidence type="ECO:0000313" key="1">
    <source>
        <dbReference type="EMBL" id="MCF0265592.1"/>
    </source>
</evidence>
<name>A0A6A1RVU4_ACIGI</name>
<dbReference type="RefSeq" id="WP_004717105.1">
    <property type="nucleotide sequence ID" value="NZ_BBRY01000022.1"/>
</dbReference>
<comment type="caution">
    <text evidence="1">The sequence shown here is derived from an EMBL/GenBank/DDBJ whole genome shotgun (WGS) entry which is preliminary data.</text>
</comment>
<protein>
    <submittedName>
        <fullName evidence="1">Uncharacterized protein</fullName>
    </submittedName>
</protein>
<dbReference type="Proteomes" id="UP000887320">
    <property type="component" value="Unassembled WGS sequence"/>
</dbReference>
<dbReference type="EMBL" id="JAHWXT010000005">
    <property type="protein sequence ID" value="MCF0265592.1"/>
    <property type="molecule type" value="Genomic_DNA"/>
</dbReference>
<sequence length="92" mass="10602">MKTHYQINIYREKKLLGTFTPNHLASQNSIQQLIATLTAIDPIDVEFVQVTEDMRVLIYQNGQMRTLSSQYSYQNTTADLVFQQNEESSNSV</sequence>
<dbReference type="AlphaFoldDB" id="A0A6A1RVU4"/>
<organism evidence="1 2">
    <name type="scientific">Acinetobacter guillouiae</name>
    <name type="common">Acinetobacter genomosp. 11</name>
    <dbReference type="NCBI Taxonomy" id="106649"/>
    <lineage>
        <taxon>Bacteria</taxon>
        <taxon>Pseudomonadati</taxon>
        <taxon>Pseudomonadota</taxon>
        <taxon>Gammaproteobacteria</taxon>
        <taxon>Moraxellales</taxon>
        <taxon>Moraxellaceae</taxon>
        <taxon>Acinetobacter</taxon>
    </lineage>
</organism>
<reference evidence="1" key="1">
    <citation type="submission" date="2021-07" db="EMBL/GenBank/DDBJ databases">
        <authorList>
            <person name="Fernandez M."/>
            <person name="Pereira P."/>
            <person name="Torres Tejerizo G.A."/>
            <person name="Gonzalez P."/>
            <person name="Agostini E."/>
        </authorList>
    </citation>
    <scope>NUCLEOTIDE SEQUENCE</scope>
    <source>
        <strain evidence="1">SFC 500-1A</strain>
    </source>
</reference>
<proteinExistence type="predicted"/>
<evidence type="ECO:0000313" key="2">
    <source>
        <dbReference type="Proteomes" id="UP000887320"/>
    </source>
</evidence>
<accession>A0A6A1RVU4</accession>